<sequence length="157" mass="15823">MTGIVVGDPDPTDSYSFGEVPLAAIAGVVYDDLDGDGTRDPGEPGIAGAQVSLSGDATQGPQTTGADGVFRFDGLEPGEYVLTQSEATGFIDARETLGSAGGTLVAPNRIESIVVAAGELADGYLFGDVRAASSPVSSSSTPTTTAPRMRARLESPA</sequence>
<feature type="region of interest" description="Disordered" evidence="4">
    <location>
        <begin position="35"/>
        <end position="66"/>
    </location>
</feature>
<evidence type="ECO:0000313" key="6">
    <source>
        <dbReference type="EMBL" id="GMA91155.1"/>
    </source>
</evidence>
<keyword evidence="3" id="KW-0732">Signal</keyword>
<keyword evidence="2" id="KW-0964">Secreted</keyword>
<organism evidence="6 7">
    <name type="scientific">Homoserinibacter gongjuensis</name>
    <dbReference type="NCBI Taxonomy" id="1162968"/>
    <lineage>
        <taxon>Bacteria</taxon>
        <taxon>Bacillati</taxon>
        <taxon>Actinomycetota</taxon>
        <taxon>Actinomycetes</taxon>
        <taxon>Micrococcales</taxon>
        <taxon>Microbacteriaceae</taxon>
        <taxon>Homoserinibacter</taxon>
    </lineage>
</organism>
<protein>
    <recommendedName>
        <fullName evidence="5">SD-repeat containing protein B domain-containing protein</fullName>
    </recommendedName>
</protein>
<keyword evidence="7" id="KW-1185">Reference proteome</keyword>
<feature type="compositionally biased region" description="Low complexity" evidence="4">
    <location>
        <begin position="131"/>
        <end position="148"/>
    </location>
</feature>
<proteinExistence type="predicted"/>
<dbReference type="EMBL" id="BSVA01000001">
    <property type="protein sequence ID" value="GMA91155.1"/>
    <property type="molecule type" value="Genomic_DNA"/>
</dbReference>
<evidence type="ECO:0000256" key="4">
    <source>
        <dbReference type="SAM" id="MobiDB-lite"/>
    </source>
</evidence>
<comment type="subcellular location">
    <subcellularLocation>
        <location evidence="1">Secreted</location>
    </subcellularLocation>
</comment>
<feature type="region of interest" description="Disordered" evidence="4">
    <location>
        <begin position="131"/>
        <end position="157"/>
    </location>
</feature>
<feature type="compositionally biased region" description="Polar residues" evidence="4">
    <location>
        <begin position="51"/>
        <end position="65"/>
    </location>
</feature>
<evidence type="ECO:0000313" key="7">
    <source>
        <dbReference type="Proteomes" id="UP001157069"/>
    </source>
</evidence>
<dbReference type="Proteomes" id="UP001157069">
    <property type="component" value="Unassembled WGS sequence"/>
</dbReference>
<evidence type="ECO:0000259" key="5">
    <source>
        <dbReference type="Pfam" id="PF17210"/>
    </source>
</evidence>
<reference evidence="7" key="1">
    <citation type="journal article" date="2019" name="Int. J. Syst. Evol. Microbiol.">
        <title>The Global Catalogue of Microorganisms (GCM) 10K type strain sequencing project: providing services to taxonomists for standard genome sequencing and annotation.</title>
        <authorList>
            <consortium name="The Broad Institute Genomics Platform"/>
            <consortium name="The Broad Institute Genome Sequencing Center for Infectious Disease"/>
            <person name="Wu L."/>
            <person name="Ma J."/>
        </authorList>
    </citation>
    <scope>NUCLEOTIDE SEQUENCE [LARGE SCALE GENOMIC DNA]</scope>
    <source>
        <strain evidence="7">NBRC 108755</strain>
    </source>
</reference>
<comment type="caution">
    <text evidence="6">The sequence shown here is derived from an EMBL/GenBank/DDBJ whole genome shotgun (WGS) entry which is preliminary data.</text>
</comment>
<evidence type="ECO:0000256" key="1">
    <source>
        <dbReference type="ARBA" id="ARBA00004613"/>
    </source>
</evidence>
<dbReference type="InterPro" id="IPR013783">
    <property type="entry name" value="Ig-like_fold"/>
</dbReference>
<dbReference type="SUPFAM" id="SSF117074">
    <property type="entry name" value="Hypothetical protein PA1324"/>
    <property type="match status" value="1"/>
</dbReference>
<name>A0ABQ6JS74_9MICO</name>
<dbReference type="InterPro" id="IPR033764">
    <property type="entry name" value="Sdr_B"/>
</dbReference>
<dbReference type="RefSeq" id="WP_284299345.1">
    <property type="nucleotide sequence ID" value="NZ_BSVA01000001.1"/>
</dbReference>
<feature type="domain" description="SD-repeat containing protein B" evidence="5">
    <location>
        <begin position="25"/>
        <end position="99"/>
    </location>
</feature>
<gene>
    <name evidence="6" type="ORF">GCM10025869_16840</name>
</gene>
<accession>A0ABQ6JS74</accession>
<evidence type="ECO:0000256" key="2">
    <source>
        <dbReference type="ARBA" id="ARBA00022525"/>
    </source>
</evidence>
<dbReference type="Pfam" id="PF17210">
    <property type="entry name" value="SdrD_B"/>
    <property type="match status" value="1"/>
</dbReference>
<evidence type="ECO:0000256" key="3">
    <source>
        <dbReference type="ARBA" id="ARBA00022729"/>
    </source>
</evidence>
<dbReference type="Gene3D" id="2.60.40.10">
    <property type="entry name" value="Immunoglobulins"/>
    <property type="match status" value="1"/>
</dbReference>